<evidence type="ECO:0000313" key="7">
    <source>
        <dbReference type="EMBL" id="SCB57450.1"/>
    </source>
</evidence>
<dbReference type="GO" id="GO:0005886">
    <property type="term" value="C:plasma membrane"/>
    <property type="evidence" value="ECO:0007669"/>
    <property type="project" value="UniProtKB-SubCell"/>
</dbReference>
<proteinExistence type="predicted"/>
<dbReference type="PANTHER" id="PTHR30086">
    <property type="entry name" value="ARGININE EXPORTER PROTEIN ARGO"/>
    <property type="match status" value="1"/>
</dbReference>
<keyword evidence="2" id="KW-1003">Cell membrane</keyword>
<gene>
    <name evidence="7" type="ORF">GA0061105_102442</name>
</gene>
<evidence type="ECO:0000256" key="2">
    <source>
        <dbReference type="ARBA" id="ARBA00022475"/>
    </source>
</evidence>
<evidence type="ECO:0000256" key="4">
    <source>
        <dbReference type="ARBA" id="ARBA00022989"/>
    </source>
</evidence>
<dbReference type="RefSeq" id="WP_092748870.1">
    <property type="nucleotide sequence ID" value="NZ_FMAJ01000002.1"/>
</dbReference>
<accession>A0A1C3XYX3</accession>
<evidence type="ECO:0000256" key="3">
    <source>
        <dbReference type="ARBA" id="ARBA00022692"/>
    </source>
</evidence>
<dbReference type="GO" id="GO:0015171">
    <property type="term" value="F:amino acid transmembrane transporter activity"/>
    <property type="evidence" value="ECO:0007669"/>
    <property type="project" value="TreeGrafter"/>
</dbReference>
<feature type="transmembrane region" description="Helical" evidence="6">
    <location>
        <begin position="6"/>
        <end position="29"/>
    </location>
</feature>
<name>A0A1C3XYX3_9HYPH</name>
<keyword evidence="5 6" id="KW-0472">Membrane</keyword>
<reference evidence="7 8" key="1">
    <citation type="submission" date="2016-08" db="EMBL/GenBank/DDBJ databases">
        <authorList>
            <person name="Seilhamer J.J."/>
        </authorList>
    </citation>
    <scope>NUCLEOTIDE SEQUENCE [LARGE SCALE GENOMIC DNA]</scope>
    <source>
        <strain evidence="7 8">HBR26</strain>
    </source>
</reference>
<protein>
    <submittedName>
        <fullName evidence="7">Threonine/homoserine/homoserine lactone efflux protein</fullName>
    </submittedName>
</protein>
<sequence>MPDIDTFLTFYVAVLAIQLSPGPDMMLVIGRGVGQGRRTALLNAIGITLLAGVIQISLLILGVASLLQASPVAFDILRWAGAAYLVWLGAKLICGAGRNGCGARAAAQSVTTARALREGAINNLTNPKALVFLFAFLPQFVNPESSWPVAVQLLLLGAVTKLSNFVILSSIAFGAGTFGGWLSRRPMLIAWQERFAGIVMILLGLRLALSGDARAAR</sequence>
<feature type="transmembrane region" description="Helical" evidence="6">
    <location>
        <begin position="162"/>
        <end position="182"/>
    </location>
</feature>
<dbReference type="PIRSF" id="PIRSF006324">
    <property type="entry name" value="LeuE"/>
    <property type="match status" value="1"/>
</dbReference>
<comment type="subcellular location">
    <subcellularLocation>
        <location evidence="1">Cell membrane</location>
        <topology evidence="1">Multi-pass membrane protein</topology>
    </subcellularLocation>
</comment>
<evidence type="ECO:0000256" key="1">
    <source>
        <dbReference type="ARBA" id="ARBA00004651"/>
    </source>
</evidence>
<evidence type="ECO:0000256" key="5">
    <source>
        <dbReference type="ARBA" id="ARBA00023136"/>
    </source>
</evidence>
<evidence type="ECO:0000256" key="6">
    <source>
        <dbReference type="SAM" id="Phobius"/>
    </source>
</evidence>
<dbReference type="Proteomes" id="UP000198723">
    <property type="component" value="Unassembled WGS sequence"/>
</dbReference>
<keyword evidence="4 6" id="KW-1133">Transmembrane helix</keyword>
<dbReference type="EMBL" id="FMAJ01000002">
    <property type="protein sequence ID" value="SCB57450.1"/>
    <property type="molecule type" value="Genomic_DNA"/>
</dbReference>
<dbReference type="STRING" id="1138170.GA0061105_102442"/>
<dbReference type="InterPro" id="IPR001123">
    <property type="entry name" value="LeuE-type"/>
</dbReference>
<feature type="transmembrane region" description="Helical" evidence="6">
    <location>
        <begin position="76"/>
        <end position="94"/>
    </location>
</feature>
<feature type="transmembrane region" description="Helical" evidence="6">
    <location>
        <begin position="41"/>
        <end position="64"/>
    </location>
</feature>
<evidence type="ECO:0000313" key="8">
    <source>
        <dbReference type="Proteomes" id="UP000198723"/>
    </source>
</evidence>
<organism evidence="7 8">
    <name type="scientific">Rhizobium aethiopicum</name>
    <dbReference type="NCBI Taxonomy" id="1138170"/>
    <lineage>
        <taxon>Bacteria</taxon>
        <taxon>Pseudomonadati</taxon>
        <taxon>Pseudomonadota</taxon>
        <taxon>Alphaproteobacteria</taxon>
        <taxon>Hyphomicrobiales</taxon>
        <taxon>Rhizobiaceae</taxon>
        <taxon>Rhizobium/Agrobacterium group</taxon>
        <taxon>Rhizobium</taxon>
    </lineage>
</organism>
<feature type="transmembrane region" description="Helical" evidence="6">
    <location>
        <begin position="188"/>
        <end position="209"/>
    </location>
</feature>
<dbReference type="AlphaFoldDB" id="A0A1C3XYX3"/>
<keyword evidence="3 6" id="KW-0812">Transmembrane</keyword>
<dbReference type="Pfam" id="PF01810">
    <property type="entry name" value="LysE"/>
    <property type="match status" value="1"/>
</dbReference>
<dbReference type="PANTHER" id="PTHR30086:SF20">
    <property type="entry name" value="ARGININE EXPORTER PROTEIN ARGO-RELATED"/>
    <property type="match status" value="1"/>
</dbReference>